<keyword evidence="3" id="KW-1185">Reference proteome</keyword>
<keyword evidence="1" id="KW-0812">Transmembrane</keyword>
<dbReference type="EMBL" id="KV784355">
    <property type="protein sequence ID" value="OEU19755.1"/>
    <property type="molecule type" value="Genomic_DNA"/>
</dbReference>
<reference evidence="2 3" key="1">
    <citation type="submission" date="2016-09" db="EMBL/GenBank/DDBJ databases">
        <title>Extensive genetic diversity and differential bi-allelic expression allows diatom success in the polar Southern Ocean.</title>
        <authorList>
            <consortium name="DOE Joint Genome Institute"/>
            <person name="Mock T."/>
            <person name="Otillar R.P."/>
            <person name="Strauss J."/>
            <person name="Dupont C."/>
            <person name="Frickenhaus S."/>
            <person name="Maumus F."/>
            <person name="Mcmullan M."/>
            <person name="Sanges R."/>
            <person name="Schmutz J."/>
            <person name="Toseland A."/>
            <person name="Valas R."/>
            <person name="Veluchamy A."/>
            <person name="Ward B.J."/>
            <person name="Allen A."/>
            <person name="Barry K."/>
            <person name="Falciatore A."/>
            <person name="Ferrante M."/>
            <person name="Fortunato A.E."/>
            <person name="Gloeckner G."/>
            <person name="Gruber A."/>
            <person name="Hipkin R."/>
            <person name="Janech M."/>
            <person name="Kroth P."/>
            <person name="Leese F."/>
            <person name="Lindquist E."/>
            <person name="Lyon B.R."/>
            <person name="Martin J."/>
            <person name="Mayer C."/>
            <person name="Parker M."/>
            <person name="Quesneville H."/>
            <person name="Raymond J."/>
            <person name="Uhlig C."/>
            <person name="Valentin K.U."/>
            <person name="Worden A.Z."/>
            <person name="Armbrust E.V."/>
            <person name="Bowler C."/>
            <person name="Green B."/>
            <person name="Moulton V."/>
            <person name="Van Oosterhout C."/>
            <person name="Grigoriev I."/>
        </authorList>
    </citation>
    <scope>NUCLEOTIDE SEQUENCE [LARGE SCALE GENOMIC DNA]</scope>
    <source>
        <strain evidence="2 3">CCMP1102</strain>
    </source>
</reference>
<evidence type="ECO:0000256" key="1">
    <source>
        <dbReference type="SAM" id="Phobius"/>
    </source>
</evidence>
<keyword evidence="1" id="KW-0472">Membrane</keyword>
<dbReference type="Proteomes" id="UP000095751">
    <property type="component" value="Unassembled WGS sequence"/>
</dbReference>
<keyword evidence="1" id="KW-1133">Transmembrane helix</keyword>
<dbReference type="AlphaFoldDB" id="A0A1E7FNS7"/>
<proteinExistence type="predicted"/>
<feature type="transmembrane region" description="Helical" evidence="1">
    <location>
        <begin position="6"/>
        <end position="23"/>
    </location>
</feature>
<accession>A0A1E7FNS7</accession>
<dbReference type="InParanoid" id="A0A1E7FNS7"/>
<evidence type="ECO:0000313" key="3">
    <source>
        <dbReference type="Proteomes" id="UP000095751"/>
    </source>
</evidence>
<organism evidence="2 3">
    <name type="scientific">Fragilariopsis cylindrus CCMP1102</name>
    <dbReference type="NCBI Taxonomy" id="635003"/>
    <lineage>
        <taxon>Eukaryota</taxon>
        <taxon>Sar</taxon>
        <taxon>Stramenopiles</taxon>
        <taxon>Ochrophyta</taxon>
        <taxon>Bacillariophyta</taxon>
        <taxon>Bacillariophyceae</taxon>
        <taxon>Bacillariophycidae</taxon>
        <taxon>Bacillariales</taxon>
        <taxon>Bacillariaceae</taxon>
        <taxon>Fragilariopsis</taxon>
    </lineage>
</organism>
<sequence length="63" mass="7453">MIGGWSEYMTLISPFFLFVACTMRKYRIFFKSHISKIMWKLRKELIPQKVVGVETQLNGQVIL</sequence>
<dbReference type="KEGG" id="fcy:FRACYDRAFT_268082"/>
<evidence type="ECO:0000313" key="2">
    <source>
        <dbReference type="EMBL" id="OEU19755.1"/>
    </source>
</evidence>
<gene>
    <name evidence="2" type="ORF">FRACYDRAFT_268082</name>
</gene>
<name>A0A1E7FNS7_9STRA</name>
<protein>
    <submittedName>
        <fullName evidence="2">Uncharacterized protein</fullName>
    </submittedName>
</protein>